<dbReference type="InterPro" id="IPR008969">
    <property type="entry name" value="CarboxyPept-like_regulatory"/>
</dbReference>
<feature type="chain" id="PRO_5045731364" evidence="8">
    <location>
        <begin position="21"/>
        <end position="748"/>
    </location>
</feature>
<name>A0ABV9K5A0_9PORP</name>
<feature type="domain" description="Outer membrane protein beta-barrel" evidence="9">
    <location>
        <begin position="354"/>
        <end position="705"/>
    </location>
</feature>
<evidence type="ECO:0000256" key="6">
    <source>
        <dbReference type="ARBA" id="ARBA00023136"/>
    </source>
</evidence>
<dbReference type="Pfam" id="PF14905">
    <property type="entry name" value="OMP_b-brl_3"/>
    <property type="match status" value="1"/>
</dbReference>
<evidence type="ECO:0000256" key="4">
    <source>
        <dbReference type="ARBA" id="ARBA00022692"/>
    </source>
</evidence>
<dbReference type="InterPro" id="IPR041700">
    <property type="entry name" value="OMP_b-brl_3"/>
</dbReference>
<protein>
    <submittedName>
        <fullName evidence="10">Outer membrane beta-barrel protein</fullName>
    </submittedName>
</protein>
<dbReference type="InterPro" id="IPR039426">
    <property type="entry name" value="TonB-dep_rcpt-like"/>
</dbReference>
<evidence type="ECO:0000256" key="8">
    <source>
        <dbReference type="SAM" id="SignalP"/>
    </source>
</evidence>
<comment type="caution">
    <text evidence="10">The sequence shown here is derived from an EMBL/GenBank/DDBJ whole genome shotgun (WGS) entry which is preliminary data.</text>
</comment>
<organism evidence="10 11">
    <name type="scientific">Falsiporphyromonas endometrii</name>
    <dbReference type="NCBI Taxonomy" id="1387297"/>
    <lineage>
        <taxon>Bacteria</taxon>
        <taxon>Pseudomonadati</taxon>
        <taxon>Bacteroidota</taxon>
        <taxon>Bacteroidia</taxon>
        <taxon>Bacteroidales</taxon>
        <taxon>Porphyromonadaceae</taxon>
        <taxon>Falsiporphyromonas</taxon>
    </lineage>
</organism>
<evidence type="ECO:0000256" key="1">
    <source>
        <dbReference type="ARBA" id="ARBA00004571"/>
    </source>
</evidence>
<keyword evidence="6" id="KW-0472">Membrane</keyword>
<dbReference type="RefSeq" id="WP_380076904.1">
    <property type="nucleotide sequence ID" value="NZ_JBHSGO010000005.1"/>
</dbReference>
<keyword evidence="3" id="KW-1134">Transmembrane beta strand</keyword>
<keyword evidence="2" id="KW-0813">Transport</keyword>
<proteinExistence type="predicted"/>
<comment type="subcellular location">
    <subcellularLocation>
        <location evidence="1">Cell outer membrane</location>
        <topology evidence="1">Multi-pass membrane protein</topology>
    </subcellularLocation>
</comment>
<evidence type="ECO:0000313" key="11">
    <source>
        <dbReference type="Proteomes" id="UP001596020"/>
    </source>
</evidence>
<reference evidence="11" key="1">
    <citation type="journal article" date="2019" name="Int. J. Syst. Evol. Microbiol.">
        <title>The Global Catalogue of Microorganisms (GCM) 10K type strain sequencing project: providing services to taxonomists for standard genome sequencing and annotation.</title>
        <authorList>
            <consortium name="The Broad Institute Genomics Platform"/>
            <consortium name="The Broad Institute Genome Sequencing Center for Infectious Disease"/>
            <person name="Wu L."/>
            <person name="Ma J."/>
        </authorList>
    </citation>
    <scope>NUCLEOTIDE SEQUENCE [LARGE SCALE GENOMIC DNA]</scope>
    <source>
        <strain evidence="11">CGMCC 4.7357</strain>
    </source>
</reference>
<dbReference type="Gene3D" id="2.40.170.20">
    <property type="entry name" value="TonB-dependent receptor, beta-barrel domain"/>
    <property type="match status" value="1"/>
</dbReference>
<gene>
    <name evidence="10" type="ORF">ACFO3G_00355</name>
</gene>
<evidence type="ECO:0000259" key="9">
    <source>
        <dbReference type="Pfam" id="PF14905"/>
    </source>
</evidence>
<evidence type="ECO:0000256" key="5">
    <source>
        <dbReference type="ARBA" id="ARBA00022729"/>
    </source>
</evidence>
<dbReference type="SUPFAM" id="SSF56935">
    <property type="entry name" value="Porins"/>
    <property type="match status" value="1"/>
</dbReference>
<accession>A0ABV9K5A0</accession>
<feature type="signal peptide" evidence="8">
    <location>
        <begin position="1"/>
        <end position="20"/>
    </location>
</feature>
<dbReference type="Proteomes" id="UP001596020">
    <property type="component" value="Unassembled WGS sequence"/>
</dbReference>
<dbReference type="SUPFAM" id="SSF49464">
    <property type="entry name" value="Carboxypeptidase regulatory domain-like"/>
    <property type="match status" value="1"/>
</dbReference>
<keyword evidence="11" id="KW-1185">Reference proteome</keyword>
<evidence type="ECO:0000256" key="2">
    <source>
        <dbReference type="ARBA" id="ARBA00022448"/>
    </source>
</evidence>
<dbReference type="Pfam" id="PF13715">
    <property type="entry name" value="CarbopepD_reg_2"/>
    <property type="match status" value="1"/>
</dbReference>
<keyword evidence="7" id="KW-0998">Cell outer membrane</keyword>
<keyword evidence="5 8" id="KW-0732">Signal</keyword>
<keyword evidence="4" id="KW-0812">Transmembrane</keyword>
<evidence type="ECO:0000256" key="7">
    <source>
        <dbReference type="ARBA" id="ARBA00023237"/>
    </source>
</evidence>
<dbReference type="PANTHER" id="PTHR30069">
    <property type="entry name" value="TONB-DEPENDENT OUTER MEMBRANE RECEPTOR"/>
    <property type="match status" value="1"/>
</dbReference>
<evidence type="ECO:0000256" key="3">
    <source>
        <dbReference type="ARBA" id="ARBA00022452"/>
    </source>
</evidence>
<evidence type="ECO:0000313" key="10">
    <source>
        <dbReference type="EMBL" id="MFC4665088.1"/>
    </source>
</evidence>
<dbReference type="EMBL" id="JBHSGO010000005">
    <property type="protein sequence ID" value="MFC4665088.1"/>
    <property type="molecule type" value="Genomic_DNA"/>
</dbReference>
<dbReference type="InterPro" id="IPR036942">
    <property type="entry name" value="Beta-barrel_TonB_sf"/>
</dbReference>
<sequence>MSKFIVFLSIMLLISLSANAQFTLRGKITDEKGAPINGAYVYLYHKGDMAALTNSSSKGEYTLTKVPKGTYDMVVSFVGYKQKDKTITVDRDLTLNFILETDNVMLEKVVVEGKRIQTTSKGHVFYLSEKAKESKNPYKALQEIPLIFSDPVNETVRSVDGESMAILIDGMRVNSGISPIDPARIKSVEIVDVVGARYMRQGIKKVMNIKLKKSMDLYTYAQLQGQAYYPRQDYYFGPKFEIGNSRFSVYGSASGDFSKTKTSHGYDLSSSGLSRNYSGESTGKDKDFYFSFMSKWRITEKDYLAAYVQGDFDKAKDDNKSFGSQEGKDMVRTARTDYKSDIFSATAYFKHLFSEDQELEAYAVYSDNRADNTNKLSEEIGGNDGLNIQKYINDMKSVKGTLNYSQDFENGGSLELGDETEYLYDKIDNTGISSYLYRHHRLNEYFYAGYSGRIGRKLTYNTTAGMEYVSMRSDTIRHSYFKPRVSLGLYYNILEELRTSINYSYRNSAPSVEMLNPYNTSADTLLVRHGNPHLLPSQTHAFTWNAGYMKSGLYLEPGVSYSISSDIVKPVSIAQDNGVLLTTYRNEGRFRALALQLQVLWRKKGYFFILNTSHNVSYYTESGAKKYFNGMMFLSKDWGKFNARISLTYQNYEYTEYSRTKNDRPSSTLVLTYSFTPDLVLSLGCDNIFGNVKKETMIATGRYRSVSFTTEKTFTPWIQLRWSMRKNESKKIDLDNDIIKDPEERIKL</sequence>
<dbReference type="Gene3D" id="2.60.40.1120">
    <property type="entry name" value="Carboxypeptidase-like, regulatory domain"/>
    <property type="match status" value="1"/>
</dbReference>
<dbReference type="PANTHER" id="PTHR30069:SF29">
    <property type="entry name" value="HEMOGLOBIN AND HEMOGLOBIN-HAPTOGLOBIN-BINDING PROTEIN 1-RELATED"/>
    <property type="match status" value="1"/>
</dbReference>